<evidence type="ECO:0000313" key="18">
    <source>
        <dbReference type="EMBL" id="KFZ29834.1"/>
    </source>
</evidence>
<dbReference type="eggNOG" id="COG2925">
    <property type="taxonomic scope" value="Bacteria"/>
</dbReference>
<dbReference type="EC" id="3.1.11.1" evidence="2 13"/>
<evidence type="ECO:0000256" key="9">
    <source>
        <dbReference type="ARBA" id="ARBA00022842"/>
    </source>
</evidence>
<dbReference type="EMBL" id="JPIN01000001">
    <property type="protein sequence ID" value="KFZ29834.1"/>
    <property type="molecule type" value="Genomic_DNA"/>
</dbReference>
<dbReference type="Pfam" id="PF08411">
    <property type="entry name" value="ExoI_SH3"/>
    <property type="match status" value="1"/>
</dbReference>
<dbReference type="GO" id="GO:0006281">
    <property type="term" value="P:DNA repair"/>
    <property type="evidence" value="ECO:0007669"/>
    <property type="project" value="UniProtKB-KW"/>
</dbReference>
<keyword evidence="4 13" id="KW-0540">Nuclease</keyword>
<evidence type="ECO:0000256" key="6">
    <source>
        <dbReference type="ARBA" id="ARBA00022763"/>
    </source>
</evidence>
<protein>
    <recommendedName>
        <fullName evidence="3 13">Exodeoxyribonuclease I</fullName>
        <ecNumber evidence="2 13">3.1.11.1</ecNumber>
    </recommendedName>
</protein>
<dbReference type="Pfam" id="PF26016">
    <property type="entry name" value="ExoI_C"/>
    <property type="match status" value="1"/>
</dbReference>
<name>A0A094IVM0_9GAMM</name>
<dbReference type="InterPro" id="IPR013520">
    <property type="entry name" value="Ribonucl_H"/>
</dbReference>
<dbReference type="Gene3D" id="3.30.1520.20">
    <property type="entry name" value="Exonuclease ExoI, domain 2"/>
    <property type="match status" value="1"/>
</dbReference>
<feature type="domain" description="ExoI C-terminal" evidence="17">
    <location>
        <begin position="356"/>
        <end position="477"/>
    </location>
</feature>
<keyword evidence="9 15" id="KW-0460">Magnesium</keyword>
<feature type="binding site" evidence="15">
    <location>
        <position position="181"/>
    </location>
    <ligand>
        <name>Mg(2+)</name>
        <dbReference type="ChEBI" id="CHEBI:18420"/>
        <label>2</label>
    </ligand>
</feature>
<dbReference type="GO" id="GO:0000175">
    <property type="term" value="F:3'-5'-RNA exonuclease activity"/>
    <property type="evidence" value="ECO:0007669"/>
    <property type="project" value="InterPro"/>
</dbReference>
<dbReference type="CDD" id="cd06138">
    <property type="entry name" value="ExoI_N"/>
    <property type="match status" value="1"/>
</dbReference>
<keyword evidence="11 13" id="KW-0234">DNA repair</keyword>
<evidence type="ECO:0000256" key="5">
    <source>
        <dbReference type="ARBA" id="ARBA00022723"/>
    </source>
</evidence>
<evidence type="ECO:0000256" key="11">
    <source>
        <dbReference type="ARBA" id="ARBA00023204"/>
    </source>
</evidence>
<evidence type="ECO:0000256" key="3">
    <source>
        <dbReference type="ARBA" id="ARBA00019900"/>
    </source>
</evidence>
<dbReference type="GO" id="GO:0003677">
    <property type="term" value="F:DNA binding"/>
    <property type="evidence" value="ECO:0007669"/>
    <property type="project" value="UniProtKB-KW"/>
</dbReference>
<dbReference type="NCBIfam" id="NF008746">
    <property type="entry name" value="PRK11779.1"/>
    <property type="match status" value="1"/>
</dbReference>
<dbReference type="InterPro" id="IPR012337">
    <property type="entry name" value="RNaseH-like_sf"/>
</dbReference>
<gene>
    <name evidence="18" type="ORF">IDAT_01705</name>
</gene>
<dbReference type="SUPFAM" id="SSF53098">
    <property type="entry name" value="Ribonuclease H-like"/>
    <property type="match status" value="1"/>
</dbReference>
<feature type="binding site" evidence="14">
    <location>
        <position position="12"/>
    </location>
    <ligand>
        <name>substrate</name>
    </ligand>
</feature>
<proteinExistence type="predicted"/>
<evidence type="ECO:0000256" key="14">
    <source>
        <dbReference type="PIRSR" id="PIRSR000977-1"/>
    </source>
</evidence>
<dbReference type="FunFam" id="3.30.420.10:FF:000033">
    <property type="entry name" value="Exodeoxyribonuclease I"/>
    <property type="match status" value="1"/>
</dbReference>
<feature type="binding site" evidence="15">
    <location>
        <position position="12"/>
    </location>
    <ligand>
        <name>Mg(2+)</name>
        <dbReference type="ChEBI" id="CHEBI:18420"/>
        <label>2</label>
    </ligand>
</feature>
<dbReference type="PIRSF" id="PIRSF000977">
    <property type="entry name" value="Exodeoxyribonuclease_I"/>
    <property type="match status" value="1"/>
</dbReference>
<evidence type="ECO:0000256" key="13">
    <source>
        <dbReference type="PIRNR" id="PIRNR000977"/>
    </source>
</evidence>
<dbReference type="InterPro" id="IPR034747">
    <property type="entry name" value="EXOI_SH3"/>
</dbReference>
<dbReference type="PROSITE" id="PS51785">
    <property type="entry name" value="EXOI_C"/>
    <property type="match status" value="1"/>
</dbReference>
<dbReference type="InterPro" id="IPR013620">
    <property type="entry name" value="Exonuc_1_SH3"/>
</dbReference>
<dbReference type="InterPro" id="IPR022894">
    <property type="entry name" value="Oligoribonuclease"/>
</dbReference>
<dbReference type="PANTHER" id="PTHR11046:SF11">
    <property type="entry name" value="EXODEOXYRIBONUCLEASE I"/>
    <property type="match status" value="1"/>
</dbReference>
<evidence type="ECO:0000259" key="16">
    <source>
        <dbReference type="PROSITE" id="PS51784"/>
    </source>
</evidence>
<keyword evidence="10" id="KW-0238">DNA-binding</keyword>
<dbReference type="Pfam" id="PF00929">
    <property type="entry name" value="RNase_T"/>
    <property type="match status" value="1"/>
</dbReference>
<evidence type="ECO:0000256" key="15">
    <source>
        <dbReference type="PIRSR" id="PIRSR000977-2"/>
    </source>
</evidence>
<dbReference type="PANTHER" id="PTHR11046">
    <property type="entry name" value="OLIGORIBONUCLEASE, MITOCHONDRIAL"/>
    <property type="match status" value="1"/>
</dbReference>
<keyword evidence="6 13" id="KW-0227">DNA damage</keyword>
<evidence type="ECO:0000256" key="4">
    <source>
        <dbReference type="ARBA" id="ARBA00022722"/>
    </source>
</evidence>
<feature type="domain" description="ExoI SH3-like" evidence="16">
    <location>
        <begin position="197"/>
        <end position="352"/>
    </location>
</feature>
<evidence type="ECO:0000256" key="10">
    <source>
        <dbReference type="ARBA" id="ARBA00023125"/>
    </source>
</evidence>
<comment type="caution">
    <text evidence="18">The sequence shown here is derived from an EMBL/GenBank/DDBJ whole genome shotgun (WGS) entry which is preliminary data.</text>
</comment>
<evidence type="ECO:0000256" key="1">
    <source>
        <dbReference type="ARBA" id="ARBA00000563"/>
    </source>
</evidence>
<evidence type="ECO:0000313" key="19">
    <source>
        <dbReference type="Proteomes" id="UP000053718"/>
    </source>
</evidence>
<dbReference type="Gene3D" id="1.10.287.1240">
    <property type="match status" value="1"/>
</dbReference>
<evidence type="ECO:0000256" key="8">
    <source>
        <dbReference type="ARBA" id="ARBA00022839"/>
    </source>
</evidence>
<sequence length="477" mass="55176">MAEATFYWHDYETWGAHPQVDRPAQFAGLRTDLELNPIGRPLTIFSQPTPDFLPHPQAVLITGITPQQALQQGMQECVFAEKIAEQFSQPHTTIIGYNNLAFDDEVTRHLFYRNFIDPYAHTWQQQNSRWDLIDVVRACYALRPDGIVWPENDAGTVSMRLEHLTQANGIDHGQAHDATADVYATIALARLLKTQQPKLFDYAYSIRQKQRLRDMIDLVNFKPLVHVAGFYGALQGYLSLIMPIGFADDNPNALIYWNLREDPAELQELSDEELQQRRFAKRDERNAKGWPVFGAQQLALNRCPFLAPMAVLTDEVQQRWQLATEQMLQRAQWLVEHPELRERLCLALRYQNATDGPQDPELQLYSGAFFSDQDRSNMAIIRQTPPDQLAGLELNFVDERLPEMLFRYRARNYPATLNDAELQRWRAFCQQRLLDPLPKALSAEDFLFELEQTASLVGEDTHKQRLLKDLYRYAQSL</sequence>
<dbReference type="Proteomes" id="UP000053718">
    <property type="component" value="Unassembled WGS sequence"/>
</dbReference>
<dbReference type="GO" id="GO:0046872">
    <property type="term" value="F:metal ion binding"/>
    <property type="evidence" value="ECO:0007669"/>
    <property type="project" value="UniProtKB-KW"/>
</dbReference>
<comment type="subunit">
    <text evidence="12">Monomer. Interacts with ssb (via C-terminus); this interaction stimulates the exonuclease activity by recruiting the enzyme to its substrate.</text>
</comment>
<keyword evidence="7 13" id="KW-0378">Hydrolase</keyword>
<dbReference type="STRING" id="1517416.IDAT_01705"/>
<dbReference type="InterPro" id="IPR058561">
    <property type="entry name" value="Exonuc_1_C"/>
</dbReference>
<organism evidence="18 19">
    <name type="scientific">Pseudidiomarina atlantica</name>
    <dbReference type="NCBI Taxonomy" id="1517416"/>
    <lineage>
        <taxon>Bacteria</taxon>
        <taxon>Pseudomonadati</taxon>
        <taxon>Pseudomonadota</taxon>
        <taxon>Gammaproteobacteria</taxon>
        <taxon>Alteromonadales</taxon>
        <taxon>Idiomarinaceae</taxon>
        <taxon>Pseudidiomarina</taxon>
    </lineage>
</organism>
<dbReference type="InterPro" id="IPR038649">
    <property type="entry name" value="EXOI_SH3_sf"/>
</dbReference>
<comment type="catalytic activity">
    <reaction evidence="1 13">
        <text>Exonucleolytic cleavage in the 3'- to 5'-direction to yield nucleoside 5'-phosphates.</text>
        <dbReference type="EC" id="3.1.11.1"/>
    </reaction>
</comment>
<feature type="binding site" evidence="15">
    <location>
        <position position="10"/>
    </location>
    <ligand>
        <name>Mg(2+)</name>
        <dbReference type="ChEBI" id="CHEBI:18420"/>
        <label>1</label>
    </ligand>
</feature>
<accession>A0A094IVM0</accession>
<dbReference type="Gene3D" id="1.20.1280.70">
    <property type="entry name" value="Exonuclease ExoI, domain 3"/>
    <property type="match status" value="1"/>
</dbReference>
<keyword evidence="8 13" id="KW-0269">Exonuclease</keyword>
<evidence type="ECO:0000256" key="2">
    <source>
        <dbReference type="ARBA" id="ARBA00012108"/>
    </source>
</evidence>
<keyword evidence="5 15" id="KW-0479">Metal-binding</keyword>
<evidence type="ECO:0000256" key="7">
    <source>
        <dbReference type="ARBA" id="ARBA00022801"/>
    </source>
</evidence>
<dbReference type="InterPro" id="IPR036397">
    <property type="entry name" value="RNaseH_sf"/>
</dbReference>
<dbReference type="GO" id="GO:0008310">
    <property type="term" value="F:single-stranded DNA 3'-5' DNA exonuclease activity"/>
    <property type="evidence" value="ECO:0007669"/>
    <property type="project" value="UniProtKB-EC"/>
</dbReference>
<dbReference type="RefSeq" id="WP_034729661.1">
    <property type="nucleotide sequence ID" value="NZ_JPIN01000001.1"/>
</dbReference>
<feature type="binding site" evidence="14">
    <location>
        <position position="160"/>
    </location>
    <ligand>
        <name>substrate</name>
    </ligand>
</feature>
<dbReference type="OrthoDB" id="9763470at2"/>
<dbReference type="PROSITE" id="PS51784">
    <property type="entry name" value="EXOI_SH3"/>
    <property type="match status" value="1"/>
</dbReference>
<dbReference type="FunFam" id="1.20.1280.70:FF:000001">
    <property type="entry name" value="Exodeoxyribonuclease I"/>
    <property type="match status" value="1"/>
</dbReference>
<dbReference type="Gene3D" id="3.30.420.10">
    <property type="entry name" value="Ribonuclease H-like superfamily/Ribonuclease H"/>
    <property type="match status" value="1"/>
</dbReference>
<reference evidence="18 19" key="1">
    <citation type="submission" date="2014-06" db="EMBL/GenBank/DDBJ databases">
        <title>Draft genome sequence of Idiomarina sp. MCCC 1A10513.</title>
        <authorList>
            <person name="Du J."/>
            <person name="Lai Q."/>
            <person name="Shao Z."/>
        </authorList>
    </citation>
    <scope>NUCLEOTIDE SEQUENCE [LARGE SCALE GENOMIC DNA]</scope>
    <source>
        <strain evidence="18 19">MCCC 1A10513</strain>
    </source>
</reference>
<comment type="cofactor">
    <cofactor evidence="15">
        <name>Mg(2+)</name>
        <dbReference type="ChEBI" id="CHEBI:18420"/>
    </cofactor>
    <text evidence="15">Binds 2 Mg(2+) ions per monomer.</text>
</comment>
<dbReference type="InterPro" id="IPR023607">
    <property type="entry name" value="Exodeoxyribonuclease_I"/>
</dbReference>
<dbReference type="AlphaFoldDB" id="A0A094IVM0"/>
<evidence type="ECO:0000259" key="17">
    <source>
        <dbReference type="PROSITE" id="PS51785"/>
    </source>
</evidence>
<keyword evidence="19" id="KW-1185">Reference proteome</keyword>
<evidence type="ECO:0000256" key="12">
    <source>
        <dbReference type="ARBA" id="ARBA00046792"/>
    </source>
</evidence>